<proteinExistence type="predicted"/>
<dbReference type="RefSeq" id="WP_130295436.1">
    <property type="nucleotide sequence ID" value="NZ_SHKL01000002.1"/>
</dbReference>
<dbReference type="Proteomes" id="UP000291591">
    <property type="component" value="Unassembled WGS sequence"/>
</dbReference>
<accession>A0A4Q7U7R0</accession>
<evidence type="ECO:0000313" key="2">
    <source>
        <dbReference type="EMBL" id="RZT75527.1"/>
    </source>
</evidence>
<dbReference type="EMBL" id="SHKL01000002">
    <property type="protein sequence ID" value="RZT75527.1"/>
    <property type="molecule type" value="Genomic_DNA"/>
</dbReference>
<comment type="caution">
    <text evidence="2">The sequence shown here is derived from an EMBL/GenBank/DDBJ whole genome shotgun (WGS) entry which is preliminary data.</text>
</comment>
<protein>
    <submittedName>
        <fullName evidence="2">Uncharacterized protein</fullName>
    </submittedName>
</protein>
<dbReference type="AlphaFoldDB" id="A0A4Q7U7R0"/>
<gene>
    <name evidence="2" type="ORF">EV383_6268</name>
</gene>
<evidence type="ECO:0000256" key="1">
    <source>
        <dbReference type="SAM" id="MobiDB-lite"/>
    </source>
</evidence>
<feature type="region of interest" description="Disordered" evidence="1">
    <location>
        <begin position="58"/>
        <end position="95"/>
    </location>
</feature>
<reference evidence="2 3" key="1">
    <citation type="submission" date="2019-02" db="EMBL/GenBank/DDBJ databases">
        <title>Sequencing the genomes of 1000 actinobacteria strains.</title>
        <authorList>
            <person name="Klenk H.-P."/>
        </authorList>
    </citation>
    <scope>NUCLEOTIDE SEQUENCE [LARGE SCALE GENOMIC DNA]</scope>
    <source>
        <strain evidence="2 3">DSM 45779</strain>
    </source>
</reference>
<name>A0A4Q7U7R0_PSEST</name>
<evidence type="ECO:0000313" key="3">
    <source>
        <dbReference type="Proteomes" id="UP000291591"/>
    </source>
</evidence>
<sequence length="95" mass="10406">MDIHSYNEDGWFSSGADAAHTAWLEEMGHVNDEPPQPGPRWLIVDPQAPGGVRELTRAEQDHCSQLVAATAPQHGEHEPAQDEPGDDEVAEDEPE</sequence>
<organism evidence="2 3">
    <name type="scientific">Pseudonocardia sediminis</name>
    <dbReference type="NCBI Taxonomy" id="1397368"/>
    <lineage>
        <taxon>Bacteria</taxon>
        <taxon>Bacillati</taxon>
        <taxon>Actinomycetota</taxon>
        <taxon>Actinomycetes</taxon>
        <taxon>Pseudonocardiales</taxon>
        <taxon>Pseudonocardiaceae</taxon>
        <taxon>Pseudonocardia</taxon>
    </lineage>
</organism>
<feature type="compositionally biased region" description="Acidic residues" evidence="1">
    <location>
        <begin position="81"/>
        <end position="95"/>
    </location>
</feature>
<keyword evidence="3" id="KW-1185">Reference proteome</keyword>